<dbReference type="Pfam" id="PF09697">
    <property type="entry name" value="Porph_ging"/>
    <property type="match status" value="1"/>
</dbReference>
<evidence type="ECO:0000313" key="1">
    <source>
        <dbReference type="EMBL" id="SHI36365.1"/>
    </source>
</evidence>
<protein>
    <submittedName>
        <fullName evidence="1">GLPGLI family protein</fullName>
    </submittedName>
</protein>
<dbReference type="OrthoDB" id="1440774at2"/>
<dbReference type="InterPro" id="IPR005901">
    <property type="entry name" value="GLPGLI"/>
</dbReference>
<sequence>MNKIIFIIAILISCVFKSQDVVIDSLKYHADYILTYQSDSTDLNSRKQENFILFIGRKKSLFVSENTFKRDSIRNEVVKSNNLSGLNLANVPKSAFSYRIVKDIPEKTVSFYDLLFRTAINYTEKMLLDWVITSQKENIENMECGIAYLNYGGRKYKTWYSLDIAIPEGPYKFSGLPGLILKMEDEKGYYKFELSNFKDVSKQRSLIAMESRLFNGTSATKQQYLSAKNNYIDNMGEELRRSGIIIGNDALKNAQNRERKKNNPIELKP</sequence>
<dbReference type="NCBIfam" id="TIGR01200">
    <property type="entry name" value="GLPGLI"/>
    <property type="match status" value="1"/>
</dbReference>
<dbReference type="RefSeq" id="WP_073177633.1">
    <property type="nucleotide sequence ID" value="NZ_FQYI01000001.1"/>
</dbReference>
<accession>A0A1M6AIQ1</accession>
<dbReference type="AlphaFoldDB" id="A0A1M6AIQ1"/>
<proteinExistence type="predicted"/>
<keyword evidence="2" id="KW-1185">Reference proteome</keyword>
<organism evidence="1 2">
    <name type="scientific">Cruoricaptor ignavus</name>
    <dbReference type="NCBI Taxonomy" id="1118202"/>
    <lineage>
        <taxon>Bacteria</taxon>
        <taxon>Pseudomonadati</taxon>
        <taxon>Bacteroidota</taxon>
        <taxon>Flavobacteriia</taxon>
        <taxon>Flavobacteriales</taxon>
        <taxon>Weeksellaceae</taxon>
        <taxon>Cruoricaptor</taxon>
    </lineage>
</organism>
<evidence type="ECO:0000313" key="2">
    <source>
        <dbReference type="Proteomes" id="UP000184335"/>
    </source>
</evidence>
<dbReference type="STRING" id="1118202.SAMN05443429_101305"/>
<dbReference type="Proteomes" id="UP000184335">
    <property type="component" value="Unassembled WGS sequence"/>
</dbReference>
<reference evidence="1 2" key="1">
    <citation type="submission" date="2016-11" db="EMBL/GenBank/DDBJ databases">
        <authorList>
            <person name="Jaros S."/>
            <person name="Januszkiewicz K."/>
            <person name="Wedrychowicz H."/>
        </authorList>
    </citation>
    <scope>NUCLEOTIDE SEQUENCE [LARGE SCALE GENOMIC DNA]</scope>
    <source>
        <strain evidence="1 2">DSM 25479</strain>
    </source>
</reference>
<dbReference type="EMBL" id="FQYI01000001">
    <property type="protein sequence ID" value="SHI36365.1"/>
    <property type="molecule type" value="Genomic_DNA"/>
</dbReference>
<gene>
    <name evidence="1" type="ORF">SAMN05443429_101305</name>
</gene>
<name>A0A1M6AIQ1_9FLAO</name>